<accession>A0A317E8B9</accession>
<comment type="caution">
    <text evidence="1">The sequence shown here is derived from an EMBL/GenBank/DDBJ whole genome shotgun (WGS) entry which is preliminary data.</text>
</comment>
<organism evidence="1 2">
    <name type="scientific">Zavarzinia compransoris</name>
    <dbReference type="NCBI Taxonomy" id="1264899"/>
    <lineage>
        <taxon>Bacteria</taxon>
        <taxon>Pseudomonadati</taxon>
        <taxon>Pseudomonadota</taxon>
        <taxon>Alphaproteobacteria</taxon>
        <taxon>Rhodospirillales</taxon>
        <taxon>Zavarziniaceae</taxon>
        <taxon>Zavarzinia</taxon>
    </lineage>
</organism>
<dbReference type="Proteomes" id="UP000246077">
    <property type="component" value="Unassembled WGS sequence"/>
</dbReference>
<proteinExistence type="predicted"/>
<gene>
    <name evidence="1" type="ORF">DKG75_01855</name>
</gene>
<dbReference type="PANTHER" id="PTHR33973">
    <property type="entry name" value="OS07G0153300 PROTEIN"/>
    <property type="match status" value="1"/>
</dbReference>
<keyword evidence="2" id="KW-1185">Reference proteome</keyword>
<dbReference type="Pfam" id="PF07103">
    <property type="entry name" value="DUF1365"/>
    <property type="match status" value="1"/>
</dbReference>
<dbReference type="PANTHER" id="PTHR33973:SF4">
    <property type="entry name" value="OS07G0153300 PROTEIN"/>
    <property type="match status" value="1"/>
</dbReference>
<dbReference type="AlphaFoldDB" id="A0A317E8B9"/>
<dbReference type="EMBL" id="QGLF01000001">
    <property type="protein sequence ID" value="PWR23337.1"/>
    <property type="molecule type" value="Genomic_DNA"/>
</dbReference>
<evidence type="ECO:0000313" key="1">
    <source>
        <dbReference type="EMBL" id="PWR23337.1"/>
    </source>
</evidence>
<protein>
    <submittedName>
        <fullName evidence="1">DUF1365 domain-containing protein</fullName>
    </submittedName>
</protein>
<dbReference type="RefSeq" id="WP_109920109.1">
    <property type="nucleotide sequence ID" value="NZ_QGLF01000001.1"/>
</dbReference>
<name>A0A317E8B9_9PROT</name>
<evidence type="ECO:0000313" key="2">
    <source>
        <dbReference type="Proteomes" id="UP000246077"/>
    </source>
</evidence>
<reference evidence="2" key="1">
    <citation type="submission" date="2018-05" db="EMBL/GenBank/DDBJ databases">
        <title>Zavarzinia sp. HR-AS.</title>
        <authorList>
            <person name="Lee Y."/>
            <person name="Jeon C.O."/>
        </authorList>
    </citation>
    <scope>NUCLEOTIDE SEQUENCE [LARGE SCALE GENOMIC DNA]</scope>
    <source>
        <strain evidence="2">DSM 1231</strain>
    </source>
</reference>
<sequence length="252" mass="28242">MRRPPAALYLGLVFHGRLRPVRHAFRYRVFSLLLDLDRLDEAAAGCRLFSHNRFNLLSFHDRDHGARDGSPLRPWIEARLADHGLGHLAGGRIEVLCFPRLWGFVFDPLTIYYVARADGTIGAVVYEVKNTFGEQHCYVLAAGPGGGPIRHDADKAFHVSPFVAMAATYRFRLSVPGERLQVTIDEHDDRGRLLIASLTGARRPFTDRALAAAVVRHPLMTVKVVAAIHWQALRLWLKRLPIHPRPAAGARS</sequence>
<dbReference type="OrthoDB" id="9778801at2"/>
<dbReference type="InterPro" id="IPR010775">
    <property type="entry name" value="DUF1365"/>
</dbReference>